<keyword evidence="5" id="KW-1185">Reference proteome</keyword>
<feature type="region of interest" description="Disordered" evidence="2">
    <location>
        <begin position="1"/>
        <end position="28"/>
    </location>
</feature>
<dbReference type="SUPFAM" id="SSF117070">
    <property type="entry name" value="LEA14-like"/>
    <property type="match status" value="2"/>
</dbReference>
<proteinExistence type="inferred from homology"/>
<dbReference type="Pfam" id="PF03168">
    <property type="entry name" value="LEA_2"/>
    <property type="match status" value="2"/>
</dbReference>
<dbReference type="FunFam" id="2.60.40.1820:FF:000003">
    <property type="entry name" value="Desiccation protectant protein Lea14 isogeny"/>
    <property type="match status" value="1"/>
</dbReference>
<dbReference type="GO" id="GO:0009269">
    <property type="term" value="P:response to desiccation"/>
    <property type="evidence" value="ECO:0007669"/>
    <property type="project" value="InterPro"/>
</dbReference>
<reference evidence="4 5" key="1">
    <citation type="submission" date="2024-04" db="EMBL/GenBank/DDBJ databases">
        <authorList>
            <person name="Fracassetti M."/>
        </authorList>
    </citation>
    <scope>NUCLEOTIDE SEQUENCE [LARGE SCALE GENOMIC DNA]</scope>
</reference>
<evidence type="ECO:0000256" key="2">
    <source>
        <dbReference type="SAM" id="MobiDB-lite"/>
    </source>
</evidence>
<dbReference type="InterPro" id="IPR045043">
    <property type="entry name" value="Lea14-like"/>
</dbReference>
<dbReference type="Gene3D" id="2.60.40.1820">
    <property type="match status" value="2"/>
</dbReference>
<evidence type="ECO:0000313" key="5">
    <source>
        <dbReference type="Proteomes" id="UP001497516"/>
    </source>
</evidence>
<feature type="domain" description="Water stress and hypersensitive response" evidence="3">
    <location>
        <begin position="179"/>
        <end position="296"/>
    </location>
</feature>
<dbReference type="SMART" id="SM00769">
    <property type="entry name" value="WHy"/>
    <property type="match status" value="2"/>
</dbReference>
<name>A0AAV2G254_9ROSI</name>
<dbReference type="InterPro" id="IPR013990">
    <property type="entry name" value="WHy-dom"/>
</dbReference>
<gene>
    <name evidence="4" type="ORF">LTRI10_LOCUS44571</name>
</gene>
<organism evidence="4 5">
    <name type="scientific">Linum trigynum</name>
    <dbReference type="NCBI Taxonomy" id="586398"/>
    <lineage>
        <taxon>Eukaryota</taxon>
        <taxon>Viridiplantae</taxon>
        <taxon>Streptophyta</taxon>
        <taxon>Embryophyta</taxon>
        <taxon>Tracheophyta</taxon>
        <taxon>Spermatophyta</taxon>
        <taxon>Magnoliopsida</taxon>
        <taxon>eudicotyledons</taxon>
        <taxon>Gunneridae</taxon>
        <taxon>Pentapetalae</taxon>
        <taxon>rosids</taxon>
        <taxon>fabids</taxon>
        <taxon>Malpighiales</taxon>
        <taxon>Linaceae</taxon>
        <taxon>Linum</taxon>
    </lineage>
</organism>
<feature type="domain" description="Water stress and hypersensitive response" evidence="3">
    <location>
        <begin position="53"/>
        <end position="170"/>
    </location>
</feature>
<evidence type="ECO:0000259" key="3">
    <source>
        <dbReference type="SMART" id="SM00769"/>
    </source>
</evidence>
<feature type="region of interest" description="Disordered" evidence="2">
    <location>
        <begin position="296"/>
        <end position="316"/>
    </location>
</feature>
<dbReference type="EMBL" id="OZ034820">
    <property type="protein sequence ID" value="CAL1404741.1"/>
    <property type="molecule type" value="Genomic_DNA"/>
</dbReference>
<feature type="compositionally biased region" description="Acidic residues" evidence="2">
    <location>
        <begin position="306"/>
        <end position="316"/>
    </location>
</feature>
<dbReference type="PANTHER" id="PTHR31459:SF2">
    <property type="entry name" value="OS03G0843300 PROTEIN"/>
    <property type="match status" value="1"/>
</dbReference>
<dbReference type="Proteomes" id="UP001497516">
    <property type="component" value="Chromosome 7"/>
</dbReference>
<comment type="similarity">
    <text evidence="1">Belongs to the LEA type 2 family.</text>
</comment>
<dbReference type="GO" id="GO:0005829">
    <property type="term" value="C:cytosol"/>
    <property type="evidence" value="ECO:0007669"/>
    <property type="project" value="TreeGrafter"/>
</dbReference>
<protein>
    <recommendedName>
        <fullName evidence="3">Water stress and hypersensitive response domain-containing protein</fullName>
    </recommendedName>
</protein>
<dbReference type="AlphaFoldDB" id="A0AAV2G254"/>
<feature type="compositionally biased region" description="Basic and acidic residues" evidence="2">
    <location>
        <begin position="1"/>
        <end position="24"/>
    </location>
</feature>
<sequence length="316" mass="34665">MSSSDQPEKVDRGNKEEKDDKEEGGGFLGKVKGFIQDIGEKIDDAIGFGKPTADVTEIHFPCINLDKADIVVDVLIKNPNPVPIPLIDINYLIESDGRKLLSGLIPDAGTIHAHGEETVKIPLTLIYDDIKSTYNDIEPGSIIPYRIKADLIVDVPVLGRLTLPLEKTGEIPVPYKPDVDLDRIKFESFSFEETVALLHVKIENLNDFDLGLNSLDCEIWLSDVSIGCAELGKSATIAKKGISYVDIPITFRPKDFGSALWDMIRGKGTGYTLKGNVHVDTPFGAMKLPISKEGGTTKLKKKKEDGGDDDDEDDEE</sequence>
<dbReference type="InterPro" id="IPR004864">
    <property type="entry name" value="LEA_2"/>
</dbReference>
<evidence type="ECO:0000313" key="4">
    <source>
        <dbReference type="EMBL" id="CAL1404741.1"/>
    </source>
</evidence>
<evidence type="ECO:0000256" key="1">
    <source>
        <dbReference type="ARBA" id="ARBA00005960"/>
    </source>
</evidence>
<accession>A0AAV2G254</accession>
<dbReference type="PANTHER" id="PTHR31459">
    <property type="match status" value="1"/>
</dbReference>